<dbReference type="AlphaFoldDB" id="A0A096AMV6"/>
<protein>
    <recommendedName>
        <fullName evidence="4">Lipoprotein</fullName>
    </recommendedName>
</protein>
<accession>A0A096AMV6</accession>
<gene>
    <name evidence="2" type="ORF">HMPREF0654_09375</name>
</gene>
<dbReference type="RefSeq" id="WP_036884239.1">
    <property type="nucleotide sequence ID" value="NZ_JRNR01000098.1"/>
</dbReference>
<dbReference type="PROSITE" id="PS51257">
    <property type="entry name" value="PROKAR_LIPOPROTEIN"/>
    <property type="match status" value="1"/>
</dbReference>
<name>A0A096AMV6_9BACT</name>
<sequence>MRQKHFIAVAIAMVTMILSSCGTSKNVKNQPDTMPAPSVAAVTANPEIVSIPEVITMLDNPTSVSEVAKKYGYKQVNGYEIYHFDKFSKLFYKNCRLAKVITEGKYEDYPKPLKKGISSYIAFKDDAIIIGVFNKPAYENLVAQVKAAGFVLDMPGNEDVYKKGTHTIGCLESAKIISIR</sequence>
<feature type="signal peptide" evidence="1">
    <location>
        <begin position="1"/>
        <end position="25"/>
    </location>
</feature>
<feature type="chain" id="PRO_5001915475" description="Lipoprotein" evidence="1">
    <location>
        <begin position="26"/>
        <end position="180"/>
    </location>
</feature>
<comment type="caution">
    <text evidence="2">The sequence shown here is derived from an EMBL/GenBank/DDBJ whole genome shotgun (WGS) entry which is preliminary data.</text>
</comment>
<dbReference type="EMBL" id="JRNR01000098">
    <property type="protein sequence ID" value="KGF48413.1"/>
    <property type="molecule type" value="Genomic_DNA"/>
</dbReference>
<proteinExistence type="predicted"/>
<evidence type="ECO:0000313" key="3">
    <source>
        <dbReference type="Proteomes" id="UP000029538"/>
    </source>
</evidence>
<organism evidence="2 3">
    <name type="scientific">Prevotella disiens DNF00882</name>
    <dbReference type="NCBI Taxonomy" id="1401075"/>
    <lineage>
        <taxon>Bacteria</taxon>
        <taxon>Pseudomonadati</taxon>
        <taxon>Bacteroidota</taxon>
        <taxon>Bacteroidia</taxon>
        <taxon>Bacteroidales</taxon>
        <taxon>Prevotellaceae</taxon>
        <taxon>Prevotella</taxon>
    </lineage>
</organism>
<evidence type="ECO:0000313" key="2">
    <source>
        <dbReference type="EMBL" id="KGF48413.1"/>
    </source>
</evidence>
<evidence type="ECO:0008006" key="4">
    <source>
        <dbReference type="Google" id="ProtNLM"/>
    </source>
</evidence>
<reference evidence="2 3" key="1">
    <citation type="submission" date="2014-07" db="EMBL/GenBank/DDBJ databases">
        <authorList>
            <person name="McCorrison J."/>
            <person name="Sanka R."/>
            <person name="Torralba M."/>
            <person name="Gillis M."/>
            <person name="Haft D.H."/>
            <person name="Methe B."/>
            <person name="Sutton G."/>
            <person name="Nelson K.E."/>
        </authorList>
    </citation>
    <scope>NUCLEOTIDE SEQUENCE [LARGE SCALE GENOMIC DNA]</scope>
    <source>
        <strain evidence="2 3">DNF00882</strain>
    </source>
</reference>
<evidence type="ECO:0000256" key="1">
    <source>
        <dbReference type="SAM" id="SignalP"/>
    </source>
</evidence>
<dbReference type="Proteomes" id="UP000029538">
    <property type="component" value="Unassembled WGS sequence"/>
</dbReference>
<keyword evidence="1" id="KW-0732">Signal</keyword>